<dbReference type="GO" id="GO:0004386">
    <property type="term" value="F:helicase activity"/>
    <property type="evidence" value="ECO:0007669"/>
    <property type="project" value="UniProtKB-KW"/>
</dbReference>
<dbReference type="InterPro" id="IPR050496">
    <property type="entry name" value="SNF2_RAD54_helicase_repair"/>
</dbReference>
<dbReference type="PANTHER" id="PTHR45629">
    <property type="entry name" value="SNF2/RAD54 FAMILY MEMBER"/>
    <property type="match status" value="1"/>
</dbReference>
<reference evidence="3" key="1">
    <citation type="journal article" date="2021" name="ISME J.">
        <title>Genomic evolution of the class Acidithiobacillia: deep-branching Proteobacteria living in extreme acidic conditions.</title>
        <authorList>
            <person name="Moya-Beltran A."/>
            <person name="Beard S."/>
            <person name="Rojas-Villalobos C."/>
            <person name="Issotta F."/>
            <person name="Gallardo Y."/>
            <person name="Ulloa R."/>
            <person name="Giaveno A."/>
            <person name="Degli Esposti M."/>
            <person name="Johnson D.B."/>
            <person name="Quatrini R."/>
        </authorList>
    </citation>
    <scope>NUCLEOTIDE SEQUENCE</scope>
    <source>
        <strain evidence="3">DSM 583</strain>
    </source>
</reference>
<sequence length="910" mass="102143">MKMETKVLPMRDFMGRFADQFFERAKAFMDPEYERGHERHKPIVKRLAELNMLRRPFPAQAEIIHAGATHLYQENKPALILSQDMGTGKTLVGSTLAMMGNRPQRTIVVVPPHLVAKWARELEVTFPGIVVHRINHAGANEIIEREFKKNPGAPKCPEFWIIGRVRMRMSFRYQPATNLRYMHAHRLRAYHHCPDCGRPILEPIQPSDKDDGAESMDTVSFMADDGNEDSGSFAYASTEWVEKKRRTCAWVLNADEKVVTGCGQPLWQAVRHHHKSPMETLSSALMNIPSVGQKIVGRLLSLDEHLMGEILHDLSNGTIHSAFMGMLGKVGRKKAQRYLDSSGFTIGDGNYAPVEFIKRQVKKGWFDVAIFDEMHELKGDNTAQGIAFGILSSCVKKTIGLSGTLVDGYAASLHPLLFRCDPKALINMGYDANDGARFQREMGVIRDIVTEVEEDSKLSARSRKKVYRQTRNLPGLHPQVVSHLLLPNALFLDLPDVEKSIQDIAVQNGYGKVRLLPSYREVFVRIKQTFEQHTLVSEFCEDIIGEMVLAMREGGGKHLLGPVMSAALHAADGAFRDVVCHPKYYEKPIATLRPVPADKDGLLEKERFMLDLVRREVASGRKVLIYTIYTDRLDLTGRDKAILQQAGFDARVLKSSVNTELREQWVQDALEDGCQVLICNPSLVKTGLDLFEFTTILFMQTGYSTDTVQQASRRSWRIGQEQPVRIYFASYDQTPQMSAMQLMAKKIRVANQAAGNISDTGLNASLETEDDDSGALMQIANQFLDGIRDRSHDAITGAIACLDEDVFDGEFTATPMSRLQEILSAHARNSLPAQPTQQKPAVEEVPTMLVSDDFTDGLLTMIFRDASASQSPVRMEREYPKRQAPKTNAKPATGQRIPPKMQQEFLDLFA</sequence>
<organism evidence="3 4">
    <name type="scientific">Acidithiobacillus ferridurans</name>
    <dbReference type="NCBI Taxonomy" id="1232575"/>
    <lineage>
        <taxon>Bacteria</taxon>
        <taxon>Pseudomonadati</taxon>
        <taxon>Pseudomonadota</taxon>
        <taxon>Acidithiobacillia</taxon>
        <taxon>Acidithiobacillales</taxon>
        <taxon>Acidithiobacillaceae</taxon>
        <taxon>Acidithiobacillus</taxon>
    </lineage>
</organism>
<dbReference type="Gene3D" id="3.40.50.300">
    <property type="entry name" value="P-loop containing nucleotide triphosphate hydrolases"/>
    <property type="match status" value="2"/>
</dbReference>
<dbReference type="Proteomes" id="UP000887300">
    <property type="component" value="Unassembled WGS sequence"/>
</dbReference>
<dbReference type="Pfam" id="PF00271">
    <property type="entry name" value="Helicase_C"/>
    <property type="match status" value="1"/>
</dbReference>
<dbReference type="InterPro" id="IPR014001">
    <property type="entry name" value="Helicase_ATP-bd"/>
</dbReference>
<feature type="region of interest" description="Disordered" evidence="1">
    <location>
        <begin position="870"/>
        <end position="901"/>
    </location>
</feature>
<accession>A0A8X8KAJ9</accession>
<protein>
    <submittedName>
        <fullName evidence="3">DEAD/DEAH box helicase</fullName>
    </submittedName>
</protein>
<evidence type="ECO:0000313" key="4">
    <source>
        <dbReference type="Proteomes" id="UP000887300"/>
    </source>
</evidence>
<keyword evidence="3" id="KW-0067">ATP-binding</keyword>
<comment type="caution">
    <text evidence="3">The sequence shown here is derived from an EMBL/GenBank/DDBJ whole genome shotgun (WGS) entry which is preliminary data.</text>
</comment>
<dbReference type="PANTHER" id="PTHR45629:SF7">
    <property type="entry name" value="DNA EXCISION REPAIR PROTEIN ERCC-6-RELATED"/>
    <property type="match status" value="1"/>
</dbReference>
<dbReference type="InterPro" id="IPR001650">
    <property type="entry name" value="Helicase_C-like"/>
</dbReference>
<feature type="domain" description="Helicase ATP-binding" evidence="2">
    <location>
        <begin position="52"/>
        <end position="440"/>
    </location>
</feature>
<dbReference type="RefSeq" id="WP_215886128.1">
    <property type="nucleotide sequence ID" value="NZ_CP134225.1"/>
</dbReference>
<keyword evidence="3" id="KW-0547">Nucleotide-binding</keyword>
<proteinExistence type="predicted"/>
<gene>
    <name evidence="3" type="ORF">HF568_06775</name>
</gene>
<dbReference type="SUPFAM" id="SSF52540">
    <property type="entry name" value="P-loop containing nucleoside triphosphate hydrolases"/>
    <property type="match status" value="2"/>
</dbReference>
<evidence type="ECO:0000313" key="3">
    <source>
        <dbReference type="EMBL" id="MBU2722917.1"/>
    </source>
</evidence>
<evidence type="ECO:0000259" key="2">
    <source>
        <dbReference type="SMART" id="SM00487"/>
    </source>
</evidence>
<dbReference type="SMART" id="SM00487">
    <property type="entry name" value="DEXDc"/>
    <property type="match status" value="1"/>
</dbReference>
<name>A0A8X8KAJ9_ACIFI</name>
<dbReference type="EMBL" id="JABBHS010000198">
    <property type="protein sequence ID" value="MBU2722917.1"/>
    <property type="molecule type" value="Genomic_DNA"/>
</dbReference>
<dbReference type="InterPro" id="IPR027417">
    <property type="entry name" value="P-loop_NTPase"/>
</dbReference>
<dbReference type="AlphaFoldDB" id="A0A8X8KAJ9"/>
<evidence type="ECO:0000256" key="1">
    <source>
        <dbReference type="SAM" id="MobiDB-lite"/>
    </source>
</evidence>
<keyword evidence="3" id="KW-0378">Hydrolase</keyword>
<keyword evidence="3" id="KW-0347">Helicase</keyword>